<gene>
    <name evidence="3" type="ORF">ETAA1_44480</name>
</gene>
<dbReference type="EMBL" id="CP036273">
    <property type="protein sequence ID" value="QDU22468.1"/>
    <property type="molecule type" value="Genomic_DNA"/>
</dbReference>
<keyword evidence="4" id="KW-1185">Reference proteome</keyword>
<dbReference type="AlphaFoldDB" id="A0A517XYC4"/>
<evidence type="ECO:0000256" key="1">
    <source>
        <dbReference type="SAM" id="SignalP"/>
    </source>
</evidence>
<proteinExistence type="predicted"/>
<organism evidence="3 4">
    <name type="scientific">Urbifossiella limnaea</name>
    <dbReference type="NCBI Taxonomy" id="2528023"/>
    <lineage>
        <taxon>Bacteria</taxon>
        <taxon>Pseudomonadati</taxon>
        <taxon>Planctomycetota</taxon>
        <taxon>Planctomycetia</taxon>
        <taxon>Gemmatales</taxon>
        <taxon>Gemmataceae</taxon>
        <taxon>Urbifossiella</taxon>
    </lineage>
</organism>
<name>A0A517XYC4_9BACT</name>
<protein>
    <recommendedName>
        <fullName evidence="2">3-keto-alpha-glucoside-1,2-lyase/3-keto-2-hydroxy-glucal hydratase domain-containing protein</fullName>
    </recommendedName>
</protein>
<feature type="chain" id="PRO_5021800713" description="3-keto-alpha-glucoside-1,2-lyase/3-keto-2-hydroxy-glucal hydratase domain-containing protein" evidence="1">
    <location>
        <begin position="26"/>
        <end position="246"/>
    </location>
</feature>
<evidence type="ECO:0000313" key="4">
    <source>
        <dbReference type="Proteomes" id="UP000319576"/>
    </source>
</evidence>
<dbReference type="KEGG" id="uli:ETAA1_44480"/>
<dbReference type="Proteomes" id="UP000319576">
    <property type="component" value="Chromosome"/>
</dbReference>
<dbReference type="Gene3D" id="2.60.120.560">
    <property type="entry name" value="Exo-inulinase, domain 1"/>
    <property type="match status" value="1"/>
</dbReference>
<dbReference type="Pfam" id="PF06439">
    <property type="entry name" value="3keto-disac_hyd"/>
    <property type="match status" value="1"/>
</dbReference>
<feature type="domain" description="3-keto-alpha-glucoside-1,2-lyase/3-keto-2-hydroxy-glucal hydratase" evidence="2">
    <location>
        <begin position="33"/>
        <end position="241"/>
    </location>
</feature>
<reference evidence="3 4" key="1">
    <citation type="submission" date="2019-02" db="EMBL/GenBank/DDBJ databases">
        <title>Deep-cultivation of Planctomycetes and their phenomic and genomic characterization uncovers novel biology.</title>
        <authorList>
            <person name="Wiegand S."/>
            <person name="Jogler M."/>
            <person name="Boedeker C."/>
            <person name="Pinto D."/>
            <person name="Vollmers J."/>
            <person name="Rivas-Marin E."/>
            <person name="Kohn T."/>
            <person name="Peeters S.H."/>
            <person name="Heuer A."/>
            <person name="Rast P."/>
            <person name="Oberbeckmann S."/>
            <person name="Bunk B."/>
            <person name="Jeske O."/>
            <person name="Meyerdierks A."/>
            <person name="Storesund J.E."/>
            <person name="Kallscheuer N."/>
            <person name="Luecker S."/>
            <person name="Lage O.M."/>
            <person name="Pohl T."/>
            <person name="Merkel B.J."/>
            <person name="Hornburger P."/>
            <person name="Mueller R.-W."/>
            <person name="Bruemmer F."/>
            <person name="Labrenz M."/>
            <person name="Spormann A.M."/>
            <person name="Op den Camp H."/>
            <person name="Overmann J."/>
            <person name="Amann R."/>
            <person name="Jetten M.S.M."/>
            <person name="Mascher T."/>
            <person name="Medema M.H."/>
            <person name="Devos D.P."/>
            <person name="Kaster A.-K."/>
            <person name="Ovreas L."/>
            <person name="Rohde M."/>
            <person name="Galperin M.Y."/>
            <person name="Jogler C."/>
        </authorList>
    </citation>
    <scope>NUCLEOTIDE SEQUENCE [LARGE SCALE GENOMIC DNA]</scope>
    <source>
        <strain evidence="3 4">ETA_A1</strain>
    </source>
</reference>
<evidence type="ECO:0000313" key="3">
    <source>
        <dbReference type="EMBL" id="QDU22468.1"/>
    </source>
</evidence>
<sequence length="246" mass="26660" precursor="true">MQPLFRPVCLSGAICLGFLAGSSHAQDSKSSDGWMPLFNGRTLTGWITHPNPNPGAYQSVVPVKDAGGAVVGFSGEAKDGKLIPLWQVKDGLLIGSGPHSHLFTVKDDFTDFRYRVEAKINDKGNSGQYSRATLAPGFPPGYEAQINATGGDPIRTGSLYPDGRTKLTQFKKDITVMNKAPHGPDEWFVQEVVAEGAHIQIFVNGKKTVDFTDPNNTHTKGRFALQGHDPGTVVTFKKVEWKPLAK</sequence>
<accession>A0A517XYC4</accession>
<dbReference type="GO" id="GO:0016787">
    <property type="term" value="F:hydrolase activity"/>
    <property type="evidence" value="ECO:0007669"/>
    <property type="project" value="InterPro"/>
</dbReference>
<keyword evidence="1" id="KW-0732">Signal</keyword>
<dbReference type="InterPro" id="IPR010496">
    <property type="entry name" value="AL/BT2_dom"/>
</dbReference>
<dbReference type="OrthoDB" id="242352at2"/>
<feature type="signal peptide" evidence="1">
    <location>
        <begin position="1"/>
        <end position="25"/>
    </location>
</feature>
<dbReference type="RefSeq" id="WP_145242224.1">
    <property type="nucleotide sequence ID" value="NZ_CP036273.1"/>
</dbReference>
<evidence type="ECO:0000259" key="2">
    <source>
        <dbReference type="Pfam" id="PF06439"/>
    </source>
</evidence>